<name>A0A1I4AIR8_9BACT</name>
<protein>
    <submittedName>
        <fullName evidence="2">Uncharacterized protein</fullName>
    </submittedName>
</protein>
<accession>A0A1I4AIR8</accession>
<dbReference type="RefSeq" id="WP_143075706.1">
    <property type="nucleotide sequence ID" value="NZ_FORX01000040.1"/>
</dbReference>
<keyword evidence="1" id="KW-0802">TPR repeat</keyword>
<dbReference type="InterPro" id="IPR019734">
    <property type="entry name" value="TPR_rpt"/>
</dbReference>
<dbReference type="PROSITE" id="PS50005">
    <property type="entry name" value="TPR"/>
    <property type="match status" value="1"/>
</dbReference>
<reference evidence="3" key="1">
    <citation type="submission" date="2016-10" db="EMBL/GenBank/DDBJ databases">
        <authorList>
            <person name="Varghese N."/>
            <person name="Submissions S."/>
        </authorList>
    </citation>
    <scope>NUCLEOTIDE SEQUENCE [LARGE SCALE GENOMIC DNA]</scope>
    <source>
        <strain evidence="3">DSM 5918</strain>
    </source>
</reference>
<feature type="repeat" description="TPR" evidence="1">
    <location>
        <begin position="60"/>
        <end position="93"/>
    </location>
</feature>
<proteinExistence type="predicted"/>
<dbReference type="AlphaFoldDB" id="A0A1I4AIR8"/>
<sequence length="192" mass="21936">MNIIILCIITYFILLFPVYADDEVFRKAHEVLISTGSETKNIGKAIEILSDGLSKNPCDSNLLRLRAQLYTERGNLENAYSDVKKLMQIKPESSMYKYWECIINEAINSPMNVNTQCYEKVSELAAAELGNKKNTDFGYICALLLAENPQGIVLSRNLLQKLTNSTVDIYIRETLENFDRKKFLPHYNPISK</sequence>
<dbReference type="InterPro" id="IPR011990">
    <property type="entry name" value="TPR-like_helical_dom_sf"/>
</dbReference>
<dbReference type="Gene3D" id="1.25.40.10">
    <property type="entry name" value="Tetratricopeptide repeat domain"/>
    <property type="match status" value="1"/>
</dbReference>
<evidence type="ECO:0000313" key="2">
    <source>
        <dbReference type="EMBL" id="SFK55659.1"/>
    </source>
</evidence>
<gene>
    <name evidence="2" type="ORF">SAMN04488082_1402</name>
</gene>
<dbReference type="Proteomes" id="UP000198635">
    <property type="component" value="Unassembled WGS sequence"/>
</dbReference>
<organism evidence="2 3">
    <name type="scientific">Desulfomicrobium apsheronum</name>
    <dbReference type="NCBI Taxonomy" id="52560"/>
    <lineage>
        <taxon>Bacteria</taxon>
        <taxon>Pseudomonadati</taxon>
        <taxon>Thermodesulfobacteriota</taxon>
        <taxon>Desulfovibrionia</taxon>
        <taxon>Desulfovibrionales</taxon>
        <taxon>Desulfomicrobiaceae</taxon>
        <taxon>Desulfomicrobium</taxon>
    </lineage>
</organism>
<dbReference type="SUPFAM" id="SSF48452">
    <property type="entry name" value="TPR-like"/>
    <property type="match status" value="1"/>
</dbReference>
<evidence type="ECO:0000256" key="1">
    <source>
        <dbReference type="PROSITE-ProRule" id="PRU00339"/>
    </source>
</evidence>
<keyword evidence="3" id="KW-1185">Reference proteome</keyword>
<dbReference type="EMBL" id="FORX01000040">
    <property type="protein sequence ID" value="SFK55659.1"/>
    <property type="molecule type" value="Genomic_DNA"/>
</dbReference>
<evidence type="ECO:0000313" key="3">
    <source>
        <dbReference type="Proteomes" id="UP000198635"/>
    </source>
</evidence>